<accession>A0A0N4ZZG8</accession>
<evidence type="ECO:0000256" key="5">
    <source>
        <dbReference type="ARBA" id="ARBA00022679"/>
    </source>
</evidence>
<dbReference type="InterPro" id="IPR050271">
    <property type="entry name" value="UDP-glycosyltransferase"/>
</dbReference>
<evidence type="ECO:0000313" key="13">
    <source>
        <dbReference type="Proteomes" id="UP000038045"/>
    </source>
</evidence>
<dbReference type="Pfam" id="PF00201">
    <property type="entry name" value="UDPGT"/>
    <property type="match status" value="1"/>
</dbReference>
<keyword evidence="6 11" id="KW-0812">Transmembrane</keyword>
<protein>
    <recommendedName>
        <fullName evidence="3">glucuronosyltransferase</fullName>
        <ecNumber evidence="3">2.4.1.17</ecNumber>
    </recommendedName>
</protein>
<dbReference type="Gene3D" id="3.40.50.2000">
    <property type="entry name" value="Glycogen Phosphorylase B"/>
    <property type="match status" value="1"/>
</dbReference>
<dbReference type="GO" id="GO:0016020">
    <property type="term" value="C:membrane"/>
    <property type="evidence" value="ECO:0007669"/>
    <property type="project" value="UniProtKB-SubCell"/>
</dbReference>
<evidence type="ECO:0000256" key="4">
    <source>
        <dbReference type="ARBA" id="ARBA00022676"/>
    </source>
</evidence>
<dbReference type="GO" id="GO:0015020">
    <property type="term" value="F:glucuronosyltransferase activity"/>
    <property type="evidence" value="ECO:0007669"/>
    <property type="project" value="UniProtKB-EC"/>
</dbReference>
<dbReference type="WBParaSite" id="PTRK_0001427700.1">
    <property type="protein sequence ID" value="PTRK_0001427700.1"/>
    <property type="gene ID" value="PTRK_0001427700"/>
</dbReference>
<reference evidence="14" key="1">
    <citation type="submission" date="2017-02" db="UniProtKB">
        <authorList>
            <consortium name="WormBaseParasite"/>
        </authorList>
    </citation>
    <scope>IDENTIFICATION</scope>
</reference>
<dbReference type="SUPFAM" id="SSF53756">
    <property type="entry name" value="UDP-Glycosyltransferase/glycogen phosphorylase"/>
    <property type="match status" value="1"/>
</dbReference>
<comment type="catalytic activity">
    <reaction evidence="10">
        <text>glucuronate acceptor + UDP-alpha-D-glucuronate = acceptor beta-D-glucuronoside + UDP + H(+)</text>
        <dbReference type="Rhea" id="RHEA:21032"/>
        <dbReference type="ChEBI" id="CHEBI:15378"/>
        <dbReference type="ChEBI" id="CHEBI:58052"/>
        <dbReference type="ChEBI" id="CHEBI:58223"/>
        <dbReference type="ChEBI" id="CHEBI:132367"/>
        <dbReference type="ChEBI" id="CHEBI:132368"/>
        <dbReference type="EC" id="2.4.1.17"/>
    </reaction>
</comment>
<evidence type="ECO:0000256" key="8">
    <source>
        <dbReference type="ARBA" id="ARBA00022989"/>
    </source>
</evidence>
<organism evidence="13 14">
    <name type="scientific">Parastrongyloides trichosuri</name>
    <name type="common">Possum-specific nematode worm</name>
    <dbReference type="NCBI Taxonomy" id="131310"/>
    <lineage>
        <taxon>Eukaryota</taxon>
        <taxon>Metazoa</taxon>
        <taxon>Ecdysozoa</taxon>
        <taxon>Nematoda</taxon>
        <taxon>Chromadorea</taxon>
        <taxon>Rhabditida</taxon>
        <taxon>Tylenchina</taxon>
        <taxon>Panagrolaimomorpha</taxon>
        <taxon>Strongyloidoidea</taxon>
        <taxon>Strongyloididae</taxon>
        <taxon>Parastrongyloides</taxon>
    </lineage>
</organism>
<dbReference type="FunFam" id="3.40.50.2000:FF:000038">
    <property type="entry name" value="UDP-GlucuronosylTransferase"/>
    <property type="match status" value="1"/>
</dbReference>
<feature type="transmembrane region" description="Helical" evidence="11">
    <location>
        <begin position="493"/>
        <end position="512"/>
    </location>
</feature>
<keyword evidence="13" id="KW-1185">Reference proteome</keyword>
<evidence type="ECO:0000313" key="14">
    <source>
        <dbReference type="WBParaSite" id="PTRK_0001427700.1"/>
    </source>
</evidence>
<evidence type="ECO:0000256" key="9">
    <source>
        <dbReference type="ARBA" id="ARBA00023136"/>
    </source>
</evidence>
<sequence>MKFIFKTLLLFILYSSITHCYKILIYNPRRAHSHVQYVGLIADVLQEAGHNVTVLQPIQLGAIKTVGSKKAKVIVINPINENSEALKLLNKFEDQIWTKEGGNTFKMISVFQSMHELLKANCKQLISNITLMDELRNENFDLAFAQNYAPCGFGIFELLNIKNIVSGSSTGLNEAFFNLYGLEFPSSYIPSIMGSSGIPKGFIGRMKNVLSHLISKFAIISVLINKDQEAFDEVFGVGKINLKKSMQNVAFHFVNANPLLDFPHPTMSKIIDVAGIGMPVSKSLDREYNNILNLRPLNVLMSFGSIVKSKNIPPEVRESILKTFAKFPNATFIWKFEDDDISFAKDYPNVILKKWIPQVDLLNDKRIDLFITHGGLNSAIELSHKGVPAIFIPFFSDQKINSYMIERYGCNIVMDKEDLRDSDEFTRHIGEILNNKRYKFNAEKLARMLRKYPHDAKNRLINAVEFAAEFGHVKEMDLPSLNMNFIEHYNIDIMIVMISFILGLIFAFYKFGKWIVTKCIKKLDGKKKNE</sequence>
<dbReference type="PANTHER" id="PTHR48043:SF23">
    <property type="entry name" value="UDP-GLUCURONOSYLTRANSFERASE"/>
    <property type="match status" value="1"/>
</dbReference>
<dbReference type="AlphaFoldDB" id="A0A0N4ZZG8"/>
<keyword evidence="8 11" id="KW-1133">Transmembrane helix</keyword>
<evidence type="ECO:0000256" key="3">
    <source>
        <dbReference type="ARBA" id="ARBA00012544"/>
    </source>
</evidence>
<evidence type="ECO:0000256" key="2">
    <source>
        <dbReference type="ARBA" id="ARBA00009995"/>
    </source>
</evidence>
<dbReference type="STRING" id="131310.A0A0N4ZZG8"/>
<evidence type="ECO:0000256" key="7">
    <source>
        <dbReference type="ARBA" id="ARBA00022729"/>
    </source>
</evidence>
<feature type="chain" id="PRO_5005892425" description="glucuronosyltransferase" evidence="12">
    <location>
        <begin position="21"/>
        <end position="530"/>
    </location>
</feature>
<dbReference type="InterPro" id="IPR002213">
    <property type="entry name" value="UDP_glucos_trans"/>
</dbReference>
<comment type="similarity">
    <text evidence="2">Belongs to the UDP-glycosyltransferase family.</text>
</comment>
<dbReference type="CDD" id="cd03784">
    <property type="entry name" value="GT1_Gtf-like"/>
    <property type="match status" value="1"/>
</dbReference>
<keyword evidence="7 12" id="KW-0732">Signal</keyword>
<dbReference type="EC" id="2.4.1.17" evidence="3"/>
<evidence type="ECO:0000256" key="1">
    <source>
        <dbReference type="ARBA" id="ARBA00004167"/>
    </source>
</evidence>
<dbReference type="PANTHER" id="PTHR48043">
    <property type="entry name" value="EG:EG0003.4 PROTEIN-RELATED"/>
    <property type="match status" value="1"/>
</dbReference>
<evidence type="ECO:0000256" key="11">
    <source>
        <dbReference type="SAM" id="Phobius"/>
    </source>
</evidence>
<keyword evidence="9 11" id="KW-0472">Membrane</keyword>
<evidence type="ECO:0000256" key="12">
    <source>
        <dbReference type="SAM" id="SignalP"/>
    </source>
</evidence>
<evidence type="ECO:0000256" key="10">
    <source>
        <dbReference type="ARBA" id="ARBA00047475"/>
    </source>
</evidence>
<keyword evidence="5" id="KW-0808">Transferase</keyword>
<evidence type="ECO:0000256" key="6">
    <source>
        <dbReference type="ARBA" id="ARBA00022692"/>
    </source>
</evidence>
<dbReference type="Proteomes" id="UP000038045">
    <property type="component" value="Unplaced"/>
</dbReference>
<keyword evidence="4" id="KW-0328">Glycosyltransferase</keyword>
<proteinExistence type="inferred from homology"/>
<comment type="subcellular location">
    <subcellularLocation>
        <location evidence="1">Membrane</location>
        <topology evidence="1">Single-pass membrane protein</topology>
    </subcellularLocation>
</comment>
<feature type="signal peptide" evidence="12">
    <location>
        <begin position="1"/>
        <end position="20"/>
    </location>
</feature>
<name>A0A0N4ZZG8_PARTI</name>